<evidence type="ECO:0008006" key="6">
    <source>
        <dbReference type="Google" id="ProtNLM"/>
    </source>
</evidence>
<dbReference type="OrthoDB" id="9806653at2"/>
<sequence>MKKILLLSNMYPSDEFPHYGVFVQNTEKILKECDVNIKKIVIKKKKNKVKKFFTYINFFLKSLFYLILKKFDFVYVHYPAISGIPLLISSFLKKQKIIINIHGNDLVPESRKDMALIKITLKLLDNSHKIIVPSEYFKQELLRQNPKVIDKIHVFPSGGINKKVFYKVNRAEVIESLKIDKEYMYIGYISRIEKSKGWDIFLKMISQMSDPRIKFIVVGSGAEQPQFDKMVDELNISDKIIKYDFLSQKEMNYVFNALEIFVFPTYRKSESLGLVGLESMCTNSILLAANNYGPISYVEDEKNGFLFKSRDVDDLIDKIKKILFLTKDEKKRIHEKAIETTENYSSDKLASEIKSVFEVDN</sequence>
<accession>A0A1L8SYG5</accession>
<protein>
    <recommendedName>
        <fullName evidence="6">Glycosyl transferase family 1 domain-containing protein</fullName>
    </recommendedName>
</protein>
<evidence type="ECO:0000256" key="1">
    <source>
        <dbReference type="SAM" id="Phobius"/>
    </source>
</evidence>
<dbReference type="EMBL" id="JXKM01000001">
    <property type="protein sequence ID" value="OJG37077.1"/>
    <property type="molecule type" value="Genomic_DNA"/>
</dbReference>
<dbReference type="GO" id="GO:0016757">
    <property type="term" value="F:glycosyltransferase activity"/>
    <property type="evidence" value="ECO:0007669"/>
    <property type="project" value="InterPro"/>
</dbReference>
<dbReference type="PANTHER" id="PTHR45947">
    <property type="entry name" value="SULFOQUINOVOSYL TRANSFERASE SQD2"/>
    <property type="match status" value="1"/>
</dbReference>
<feature type="domain" description="Glycosyltransferase subfamily 4-like N-terminal" evidence="3">
    <location>
        <begin position="56"/>
        <end position="158"/>
    </location>
</feature>
<evidence type="ECO:0000259" key="3">
    <source>
        <dbReference type="Pfam" id="PF13439"/>
    </source>
</evidence>
<dbReference type="SUPFAM" id="SSF53756">
    <property type="entry name" value="UDP-Glycosyltransferase/glycogen phosphorylase"/>
    <property type="match status" value="1"/>
</dbReference>
<keyword evidence="5" id="KW-1185">Reference proteome</keyword>
<dbReference type="Pfam" id="PF00534">
    <property type="entry name" value="Glycos_transf_1"/>
    <property type="match status" value="1"/>
</dbReference>
<keyword evidence="1" id="KW-0472">Membrane</keyword>
<evidence type="ECO:0000313" key="4">
    <source>
        <dbReference type="EMBL" id="OJG37077.1"/>
    </source>
</evidence>
<gene>
    <name evidence="4" type="ORF">RV00_GL000034</name>
</gene>
<dbReference type="RefSeq" id="WP_071860590.1">
    <property type="nucleotide sequence ID" value="NZ_JBHLVS010000004.1"/>
</dbReference>
<dbReference type="Proteomes" id="UP000183700">
    <property type="component" value="Unassembled WGS sequence"/>
</dbReference>
<dbReference type="InterPro" id="IPR028098">
    <property type="entry name" value="Glyco_trans_4-like_N"/>
</dbReference>
<reference evidence="4 5" key="1">
    <citation type="submission" date="2014-12" db="EMBL/GenBank/DDBJ databases">
        <title>Draft genome sequences of 29 type strains of Enterococci.</title>
        <authorList>
            <person name="Zhong Z."/>
            <person name="Sun Z."/>
            <person name="Liu W."/>
            <person name="Zhang W."/>
            <person name="Zhang H."/>
        </authorList>
    </citation>
    <scope>NUCLEOTIDE SEQUENCE [LARGE SCALE GENOMIC DNA]</scope>
    <source>
        <strain evidence="4 5">DSM 22802</strain>
    </source>
</reference>
<name>A0A1L8SYG5_9ENTE</name>
<dbReference type="STRING" id="319970.RV00_GL000034"/>
<proteinExistence type="predicted"/>
<keyword evidence="1" id="KW-1133">Transmembrane helix</keyword>
<dbReference type="Gene3D" id="3.40.50.2000">
    <property type="entry name" value="Glycogen Phosphorylase B"/>
    <property type="match status" value="2"/>
</dbReference>
<evidence type="ECO:0000313" key="5">
    <source>
        <dbReference type="Proteomes" id="UP000183700"/>
    </source>
</evidence>
<keyword evidence="1" id="KW-0812">Transmembrane</keyword>
<feature type="transmembrane region" description="Helical" evidence="1">
    <location>
        <begin position="52"/>
        <end position="68"/>
    </location>
</feature>
<comment type="caution">
    <text evidence="4">The sequence shown here is derived from an EMBL/GenBank/DDBJ whole genome shotgun (WGS) entry which is preliminary data.</text>
</comment>
<dbReference type="Pfam" id="PF13439">
    <property type="entry name" value="Glyco_transf_4"/>
    <property type="match status" value="1"/>
</dbReference>
<dbReference type="InterPro" id="IPR050194">
    <property type="entry name" value="Glycosyltransferase_grp1"/>
</dbReference>
<dbReference type="CDD" id="cd03801">
    <property type="entry name" value="GT4_PimA-like"/>
    <property type="match status" value="1"/>
</dbReference>
<feature type="transmembrane region" description="Helical" evidence="1">
    <location>
        <begin position="74"/>
        <end position="92"/>
    </location>
</feature>
<evidence type="ECO:0000259" key="2">
    <source>
        <dbReference type="Pfam" id="PF00534"/>
    </source>
</evidence>
<organism evidence="4 5">
    <name type="scientific">Enterococcus devriesei</name>
    <dbReference type="NCBI Taxonomy" id="319970"/>
    <lineage>
        <taxon>Bacteria</taxon>
        <taxon>Bacillati</taxon>
        <taxon>Bacillota</taxon>
        <taxon>Bacilli</taxon>
        <taxon>Lactobacillales</taxon>
        <taxon>Enterococcaceae</taxon>
        <taxon>Enterococcus</taxon>
    </lineage>
</organism>
<dbReference type="AlphaFoldDB" id="A0A1L8SYG5"/>
<dbReference type="PANTHER" id="PTHR45947:SF3">
    <property type="entry name" value="SULFOQUINOVOSYL TRANSFERASE SQD2"/>
    <property type="match status" value="1"/>
</dbReference>
<feature type="domain" description="Glycosyl transferase family 1" evidence="2">
    <location>
        <begin position="171"/>
        <end position="337"/>
    </location>
</feature>
<dbReference type="InterPro" id="IPR001296">
    <property type="entry name" value="Glyco_trans_1"/>
</dbReference>